<dbReference type="InterPro" id="IPR005883">
    <property type="entry name" value="PilM"/>
</dbReference>
<sequence>MKMTRNTTKNLNVGLFLNRQHGKELLDAIWFDEYGQAYHVLWDMFDRTQSLENLIRQVGQYSDKQKLELKLITAALPNQLWNQTLFLPDTLNEQECEQQCEFFLQRDLPISLEEVWYDYCASHLKGGTRLDIFAIMRKVAEHQIMMFEPFGLDVLDSAIYAIERAYRFILKAQFNDEAAMLYQDELYSLAVQRKGQQLRVLQLAETSLSELYEQFCARYQDIPEYCYAYSATNASHSSDWQLIETDLPLMALGAALWTEEPENKNVLQLDLEELEALEELEQAGLLGIGVKH</sequence>
<protein>
    <submittedName>
        <fullName evidence="1">Competence protein A domain protein</fullName>
    </submittedName>
</protein>
<evidence type="ECO:0000313" key="1">
    <source>
        <dbReference type="EMBL" id="EIJ67249.1"/>
    </source>
</evidence>
<evidence type="ECO:0000313" key="2">
    <source>
        <dbReference type="Proteomes" id="UP000006457"/>
    </source>
</evidence>
<comment type="caution">
    <text evidence="1">The sequence shown here is derived from an EMBL/GenBank/DDBJ whole genome shotgun (WGS) entry which is preliminary data.</text>
</comment>
<dbReference type="Pfam" id="PF11104">
    <property type="entry name" value="PilM_2"/>
    <property type="match status" value="1"/>
</dbReference>
<accession>I3D6A6</accession>
<dbReference type="eggNOG" id="COG4972">
    <property type="taxonomic scope" value="Bacteria"/>
</dbReference>
<dbReference type="PATRIC" id="fig|1095749.3.peg.2010"/>
<dbReference type="Proteomes" id="UP000006457">
    <property type="component" value="Unassembled WGS sequence"/>
</dbReference>
<dbReference type="AlphaFoldDB" id="I3D6A6"/>
<dbReference type="RefSeq" id="WP_005761714.1">
    <property type="nucleotide sequence ID" value="NZ_AJSX01000047.1"/>
</dbReference>
<proteinExistence type="predicted"/>
<name>I3D6A6_9PAST</name>
<organism evidence="1 2">
    <name type="scientific">Pasteurella bettyae CCUG 2042</name>
    <dbReference type="NCBI Taxonomy" id="1095749"/>
    <lineage>
        <taxon>Bacteria</taxon>
        <taxon>Pseudomonadati</taxon>
        <taxon>Pseudomonadota</taxon>
        <taxon>Gammaproteobacteria</taxon>
        <taxon>Pasteurellales</taxon>
        <taxon>Pasteurellaceae</taxon>
        <taxon>Pasteurella</taxon>
    </lineage>
</organism>
<keyword evidence="2" id="KW-1185">Reference proteome</keyword>
<reference evidence="1 2" key="1">
    <citation type="submission" date="2012-03" db="EMBL/GenBank/DDBJ databases">
        <authorList>
            <person name="Harkins D.M."/>
            <person name="Madupu R."/>
            <person name="Durkin A.S."/>
            <person name="Torralba M."/>
            <person name="Methe B."/>
            <person name="Sutton G.G."/>
            <person name="Nelson K.E."/>
        </authorList>
    </citation>
    <scope>NUCLEOTIDE SEQUENCE [LARGE SCALE GENOMIC DNA]</scope>
    <source>
        <strain evidence="1 2">CCUG 2042</strain>
    </source>
</reference>
<gene>
    <name evidence="1" type="ORF">HMPREF1052_0672</name>
</gene>
<dbReference type="EMBL" id="AJSX01000047">
    <property type="protein sequence ID" value="EIJ67249.1"/>
    <property type="molecule type" value="Genomic_DNA"/>
</dbReference>